<proteinExistence type="predicted"/>
<gene>
    <name evidence="3" type="ORF">MEDL_24901</name>
</gene>
<evidence type="ECO:0000256" key="1">
    <source>
        <dbReference type="PROSITE-ProRule" id="PRU00024"/>
    </source>
</evidence>
<dbReference type="GO" id="GO:0008270">
    <property type="term" value="F:zinc ion binding"/>
    <property type="evidence" value="ECO:0007669"/>
    <property type="project" value="UniProtKB-KW"/>
</dbReference>
<dbReference type="EMBL" id="CAJPWZ010001244">
    <property type="protein sequence ID" value="CAG2210793.1"/>
    <property type="molecule type" value="Genomic_DNA"/>
</dbReference>
<accession>A0A8S3RMU0</accession>
<dbReference type="CDD" id="cd19756">
    <property type="entry name" value="Bbox2"/>
    <property type="match status" value="1"/>
</dbReference>
<keyword evidence="1" id="KW-0479">Metal-binding</keyword>
<keyword evidence="4" id="KW-1185">Reference proteome</keyword>
<dbReference type="InterPro" id="IPR000315">
    <property type="entry name" value="Znf_B-box"/>
</dbReference>
<dbReference type="CDD" id="cd19757">
    <property type="entry name" value="Bbox1"/>
    <property type="match status" value="1"/>
</dbReference>
<keyword evidence="1" id="KW-0863">Zinc-finger</keyword>
<name>A0A8S3RMU0_MYTED</name>
<dbReference type="PROSITE" id="PS50119">
    <property type="entry name" value="ZF_BBOX"/>
    <property type="match status" value="2"/>
</dbReference>
<sequence>MQKREFGKNMSEQYFCACCDDKVEAEHWCSDCTESLCDDCATIHCKTTLTKRHKVVRLQKVEGVSSSILRISDTCKVHERQKLTFFCKMHDQLLCAACLPESHKDCVDVITIDKASNGVKHGSALGDLEAKIKELREIIIEILRTKDANTITLNEQKELISNEIKRMRLKINTHLNRIEEELKSTLEAKHMESITKVQHGRGDLAHANKTLETWENDLENLKDSATDIHMFTVVKTLEPKYTNEENKIRDVQWDNIKLDLEFQPTDIADDIKAMLPELGKLFVRETNATGLFKLRRLRQRLQELQPPLNVPTHKFDTSRLGPGIEVKRGCFLPDNKIMLCSYNDENLLICNTDGRELRKLKMQYIPLDVAVFDDKCAVVAANERGVQPIDLTLYKREPYISVPNEKCVAVACFEKNIAVAHDIKAITIIDKEGKKLMRVVLRFFPRYLTYNHSGRLFWTNTNNHEVNCIEPEGAQRLYCSSPYINDPRGVALDENDNLFIAGSKNVHKISKDGKAQEIILTEDDGIREPQDLSISINHYGLAHALLVINNHLRSIETFRLE</sequence>
<dbReference type="SUPFAM" id="SSF57845">
    <property type="entry name" value="B-box zinc-binding domain"/>
    <property type="match status" value="1"/>
</dbReference>
<comment type="caution">
    <text evidence="3">The sequence shown here is derived from an EMBL/GenBank/DDBJ whole genome shotgun (WGS) entry which is preliminary data.</text>
</comment>
<dbReference type="Proteomes" id="UP000683360">
    <property type="component" value="Unassembled WGS sequence"/>
</dbReference>
<evidence type="ECO:0000313" key="4">
    <source>
        <dbReference type="Proteomes" id="UP000683360"/>
    </source>
</evidence>
<protein>
    <recommendedName>
        <fullName evidence="2">B box-type domain-containing protein</fullName>
    </recommendedName>
</protein>
<feature type="domain" description="B box-type" evidence="2">
    <location>
        <begin position="11"/>
        <end position="58"/>
    </location>
</feature>
<keyword evidence="1" id="KW-0862">Zinc</keyword>
<organism evidence="3 4">
    <name type="scientific">Mytilus edulis</name>
    <name type="common">Blue mussel</name>
    <dbReference type="NCBI Taxonomy" id="6550"/>
    <lineage>
        <taxon>Eukaryota</taxon>
        <taxon>Metazoa</taxon>
        <taxon>Spiralia</taxon>
        <taxon>Lophotrochozoa</taxon>
        <taxon>Mollusca</taxon>
        <taxon>Bivalvia</taxon>
        <taxon>Autobranchia</taxon>
        <taxon>Pteriomorphia</taxon>
        <taxon>Mytilida</taxon>
        <taxon>Mytiloidea</taxon>
        <taxon>Mytilidae</taxon>
        <taxon>Mytilinae</taxon>
        <taxon>Mytilus</taxon>
    </lineage>
</organism>
<dbReference type="InterPro" id="IPR011042">
    <property type="entry name" value="6-blade_b-propeller_TolB-like"/>
</dbReference>
<dbReference type="OrthoDB" id="10040278at2759"/>
<dbReference type="AlphaFoldDB" id="A0A8S3RMU0"/>
<reference evidence="3" key="1">
    <citation type="submission" date="2021-03" db="EMBL/GenBank/DDBJ databases">
        <authorList>
            <person name="Bekaert M."/>
        </authorList>
    </citation>
    <scope>NUCLEOTIDE SEQUENCE</scope>
</reference>
<evidence type="ECO:0000259" key="2">
    <source>
        <dbReference type="PROSITE" id="PS50119"/>
    </source>
</evidence>
<dbReference type="PANTHER" id="PTHR25462">
    <property type="entry name" value="BONUS, ISOFORM C-RELATED"/>
    <property type="match status" value="1"/>
</dbReference>
<dbReference type="Pfam" id="PF00643">
    <property type="entry name" value="zf-B_box"/>
    <property type="match status" value="1"/>
</dbReference>
<evidence type="ECO:0000313" key="3">
    <source>
        <dbReference type="EMBL" id="CAG2210793.1"/>
    </source>
</evidence>
<dbReference type="Gene3D" id="2.120.10.30">
    <property type="entry name" value="TolB, C-terminal domain"/>
    <property type="match status" value="1"/>
</dbReference>
<dbReference type="SUPFAM" id="SSF101898">
    <property type="entry name" value="NHL repeat"/>
    <property type="match status" value="1"/>
</dbReference>
<dbReference type="PANTHER" id="PTHR25462:SF296">
    <property type="entry name" value="MEIOTIC P26, ISOFORM F"/>
    <property type="match status" value="1"/>
</dbReference>
<dbReference type="Gene3D" id="3.30.160.60">
    <property type="entry name" value="Classic Zinc Finger"/>
    <property type="match status" value="1"/>
</dbReference>
<dbReference type="InterPro" id="IPR047153">
    <property type="entry name" value="TRIM45/56/19-like"/>
</dbReference>
<feature type="domain" description="B box-type" evidence="2">
    <location>
        <begin position="70"/>
        <end position="104"/>
    </location>
</feature>